<protein>
    <submittedName>
        <fullName evidence="1">Uncharacterized protein</fullName>
    </submittedName>
</protein>
<evidence type="ECO:0000313" key="2">
    <source>
        <dbReference type="Proteomes" id="UP000469452"/>
    </source>
</evidence>
<dbReference type="AlphaFoldDB" id="A0A6A4Z6K9"/>
<accession>A0A6A4Z6K9</accession>
<gene>
    <name evidence="1" type="ORF">AaE_014393</name>
</gene>
<dbReference type="EMBL" id="VJMI01020019">
    <property type="protein sequence ID" value="KAF0705722.1"/>
    <property type="molecule type" value="Genomic_DNA"/>
</dbReference>
<sequence length="186" mass="20511">MRSKDYLRRWILPEQNLNVGTAFAGRPVGNSPELMCWDCSLIKDVDNSFQRHKAWTVHLPRGSPAKFCSSTPQRLEQSYLRLLDPSLGLHAGVPTSSRIIQDVNKCFGSHLLAVIAAYGAVVHGLGNRNGKRQEPGFGTRGGKRVKLFDVLGHWLHPDADAGLLDQLNMATRAIEVSKSSDEVVVV</sequence>
<name>A0A6A4Z6K9_APHAT</name>
<reference evidence="1 2" key="1">
    <citation type="submission" date="2019-06" db="EMBL/GenBank/DDBJ databases">
        <title>Genomics analysis of Aphanomyces spp. identifies a new class of oomycete effector associated with host adaptation.</title>
        <authorList>
            <person name="Gaulin E."/>
        </authorList>
    </citation>
    <scope>NUCLEOTIDE SEQUENCE [LARGE SCALE GENOMIC DNA]</scope>
    <source>
        <strain evidence="1 2">E</strain>
    </source>
</reference>
<comment type="caution">
    <text evidence="1">The sequence shown here is derived from an EMBL/GenBank/DDBJ whole genome shotgun (WGS) entry which is preliminary data.</text>
</comment>
<evidence type="ECO:0000313" key="1">
    <source>
        <dbReference type="EMBL" id="KAF0705722.1"/>
    </source>
</evidence>
<dbReference type="Proteomes" id="UP000469452">
    <property type="component" value="Unassembled WGS sequence"/>
</dbReference>
<dbReference type="VEuPathDB" id="FungiDB:H257_17802"/>
<proteinExistence type="predicted"/>
<organism evidence="1 2">
    <name type="scientific">Aphanomyces astaci</name>
    <name type="common">Crayfish plague agent</name>
    <dbReference type="NCBI Taxonomy" id="112090"/>
    <lineage>
        <taxon>Eukaryota</taxon>
        <taxon>Sar</taxon>
        <taxon>Stramenopiles</taxon>
        <taxon>Oomycota</taxon>
        <taxon>Saprolegniomycetes</taxon>
        <taxon>Saprolegniales</taxon>
        <taxon>Verrucalvaceae</taxon>
        <taxon>Aphanomyces</taxon>
    </lineage>
</organism>